<name>A0A671U6N3_SPAAU</name>
<dbReference type="SUPFAM" id="SSF56672">
    <property type="entry name" value="DNA/RNA polymerases"/>
    <property type="match status" value="1"/>
</dbReference>
<evidence type="ECO:0000259" key="1">
    <source>
        <dbReference type="PROSITE" id="PS50878"/>
    </source>
</evidence>
<dbReference type="AlphaFoldDB" id="A0A671U6N3"/>
<dbReference type="InterPro" id="IPR043502">
    <property type="entry name" value="DNA/RNA_pol_sf"/>
</dbReference>
<evidence type="ECO:0000313" key="3">
    <source>
        <dbReference type="Proteomes" id="UP000472265"/>
    </source>
</evidence>
<organism evidence="2 3">
    <name type="scientific">Sparus aurata</name>
    <name type="common">Gilthead sea bream</name>
    <dbReference type="NCBI Taxonomy" id="8175"/>
    <lineage>
        <taxon>Eukaryota</taxon>
        <taxon>Metazoa</taxon>
        <taxon>Chordata</taxon>
        <taxon>Craniata</taxon>
        <taxon>Vertebrata</taxon>
        <taxon>Euteleostomi</taxon>
        <taxon>Actinopterygii</taxon>
        <taxon>Neopterygii</taxon>
        <taxon>Teleostei</taxon>
        <taxon>Neoteleostei</taxon>
        <taxon>Acanthomorphata</taxon>
        <taxon>Eupercaria</taxon>
        <taxon>Spariformes</taxon>
        <taxon>Sparidae</taxon>
        <taxon>Sparus</taxon>
    </lineage>
</organism>
<accession>A0A671U6N3</accession>
<dbReference type="Ensembl" id="ENSSAUT00010010044.1">
    <property type="protein sequence ID" value="ENSSAUP00010009417.1"/>
    <property type="gene ID" value="ENSSAUG00010004647.1"/>
</dbReference>
<evidence type="ECO:0000313" key="2">
    <source>
        <dbReference type="Ensembl" id="ENSSAUP00010009417.1"/>
    </source>
</evidence>
<dbReference type="Proteomes" id="UP000472265">
    <property type="component" value="Chromosome 18"/>
</dbReference>
<dbReference type="InterPro" id="IPR000477">
    <property type="entry name" value="RT_dom"/>
</dbReference>
<sequence>MKTAGRALERRYKATKLTVHKQAYREHQRAYSKSLKEAQSKFYSNIIKENTGNSKQLFSTINHLLKPQTAPHIETTKEHCNNFMAFFSSKIDSIRAILSGCLSTLPILTVDPQSAISQPLHCFPEVSQQEVEDIIRKMKPSTCALDPFPTALVKTNISYISPLITTVINYSIQAGHVPPALKTAMIRPILKKPSLDPEILANYRPISNLPFLSKVLEKAVSARQQDHLKQNNLFERFQSGFRSAHSTETALMRVTNDLLMTADAGSPSLLILLDLSAAFDTVDHCILLNRLHHTIGLTDTALDWFHSYLTDRTEYVSIGGARSGTHTVTCGVPQGSVMGPTLFTLYMLPLGQIISRFGVSFHCYADDTQLYIKMDSSPSATLLSPSPFSTITTCLEEIKVWMKHNFLQLNSSKTEVILVGTPHQIQSSSITSITFSGQVTPLSTSVTNLGVIFDPHLTFEAHIKRLCKNSFHHLRNIAKLRPSLSFPDAEKLIHAFVSSRLDYCNALLIGTPSKSIQRLQYVQNSAARILMRVRKYEHITPILHSLHWLPISARIDYKVSLLTHQCVHGNAPSYLKELLTPQTSSRPLRSTNSHRLQPPRTKFRTLGDRAFCSAAPRLWNSLPEYLRAPQTVECFKKGLKTFLFSRAYDH</sequence>
<dbReference type="PANTHER" id="PTHR33332">
    <property type="entry name" value="REVERSE TRANSCRIPTASE DOMAIN-CONTAINING PROTEIN"/>
    <property type="match status" value="1"/>
</dbReference>
<reference evidence="2" key="2">
    <citation type="submission" date="2025-08" db="UniProtKB">
        <authorList>
            <consortium name="Ensembl"/>
        </authorList>
    </citation>
    <scope>IDENTIFICATION</scope>
</reference>
<dbReference type="OMA" id="VIHAFIF"/>
<proteinExistence type="predicted"/>
<reference evidence="2" key="3">
    <citation type="submission" date="2025-09" db="UniProtKB">
        <authorList>
            <consortium name="Ensembl"/>
        </authorList>
    </citation>
    <scope>IDENTIFICATION</scope>
</reference>
<feature type="domain" description="Reverse transcriptase" evidence="1">
    <location>
        <begin position="170"/>
        <end position="453"/>
    </location>
</feature>
<reference evidence="2" key="1">
    <citation type="submission" date="2021-04" db="EMBL/GenBank/DDBJ databases">
        <authorList>
            <consortium name="Wellcome Sanger Institute Data Sharing"/>
        </authorList>
    </citation>
    <scope>NUCLEOTIDE SEQUENCE [LARGE SCALE GENOMIC DNA]</scope>
</reference>
<dbReference type="Pfam" id="PF00078">
    <property type="entry name" value="RVT_1"/>
    <property type="match status" value="1"/>
</dbReference>
<dbReference type="InParanoid" id="A0A671U6N3"/>
<dbReference type="PROSITE" id="PS50878">
    <property type="entry name" value="RT_POL"/>
    <property type="match status" value="1"/>
</dbReference>
<keyword evidence="3" id="KW-1185">Reference proteome</keyword>
<dbReference type="CDD" id="cd01650">
    <property type="entry name" value="RT_nLTR_like"/>
    <property type="match status" value="1"/>
</dbReference>
<protein>
    <recommendedName>
        <fullName evidence="1">Reverse transcriptase domain-containing protein</fullName>
    </recommendedName>
</protein>
<dbReference type="GeneTree" id="ENSGT01150000286909"/>